<reference evidence="1" key="1">
    <citation type="submission" date="2019-11" db="EMBL/GenBank/DDBJ databases">
        <title>Nori genome reveals adaptations in red seaweeds to the harsh intertidal environment.</title>
        <authorList>
            <person name="Wang D."/>
            <person name="Mao Y."/>
        </authorList>
    </citation>
    <scope>NUCLEOTIDE SEQUENCE</scope>
    <source>
        <tissue evidence="1">Gametophyte</tissue>
    </source>
</reference>
<sequence>MADATLARRLPRRYRFLLSLDGAAVPAAIPAATAAVDTIIRSWAGPAAGPPRRDGAAAEAAAPPAAAAAAEMADALEGPLWALWGALHTAAARTPAGRQGPLVDLLVGIASLPPPRRADGATVTVWGAAVWSGLPVWGADVREAFNTDATDPAAATPWTTVAWPRFNAFLARVTAAAAAAAEGAVVVAGPARKTLSSAALHGLWALRDGLEGAPSSATVAAVAGAAEAAGAVGAVGAVGAWVAGVAGAVTATPLALHAAAVWLAHASPALWRASRDGVRYDGLRGAPGDGCTSRPWRGYTVDRWAHWRAGVVAAAAAAKPVGEGGGGGGDAGPSGAGEEASGGGGGGGEGLPSALRAAVAAMEAAEAA</sequence>
<dbReference type="Proteomes" id="UP000798662">
    <property type="component" value="Chromosome 1"/>
</dbReference>
<gene>
    <name evidence="1" type="ORF">I4F81_001306</name>
</gene>
<accession>A0ACC3BLA3</accession>
<name>A0ACC3BLA3_PYRYE</name>
<protein>
    <submittedName>
        <fullName evidence="1">Uncharacterized protein</fullName>
    </submittedName>
</protein>
<comment type="caution">
    <text evidence="1">The sequence shown here is derived from an EMBL/GenBank/DDBJ whole genome shotgun (WGS) entry which is preliminary data.</text>
</comment>
<keyword evidence="2" id="KW-1185">Reference proteome</keyword>
<dbReference type="EMBL" id="CM020618">
    <property type="protein sequence ID" value="KAK1858705.1"/>
    <property type="molecule type" value="Genomic_DNA"/>
</dbReference>
<proteinExistence type="predicted"/>
<evidence type="ECO:0000313" key="2">
    <source>
        <dbReference type="Proteomes" id="UP000798662"/>
    </source>
</evidence>
<organism evidence="1 2">
    <name type="scientific">Pyropia yezoensis</name>
    <name type="common">Susabi-nori</name>
    <name type="synonym">Porphyra yezoensis</name>
    <dbReference type="NCBI Taxonomy" id="2788"/>
    <lineage>
        <taxon>Eukaryota</taxon>
        <taxon>Rhodophyta</taxon>
        <taxon>Bangiophyceae</taxon>
        <taxon>Bangiales</taxon>
        <taxon>Bangiaceae</taxon>
        <taxon>Pyropia</taxon>
    </lineage>
</organism>
<evidence type="ECO:0000313" key="1">
    <source>
        <dbReference type="EMBL" id="KAK1858705.1"/>
    </source>
</evidence>